<dbReference type="EMBL" id="JALJOU010000020">
    <property type="protein sequence ID" value="KAK9838162.1"/>
    <property type="molecule type" value="Genomic_DNA"/>
</dbReference>
<protein>
    <recommendedName>
        <fullName evidence="9">ShKT domain-containing protein</fullName>
    </recommendedName>
</protein>
<dbReference type="PANTHER" id="PTHR31485:SF7">
    <property type="entry name" value="PEPTIDYL SERINE ALPHA-GALACTOSYLTRANSFERASE"/>
    <property type="match status" value="1"/>
</dbReference>
<evidence type="ECO:0000256" key="4">
    <source>
        <dbReference type="ARBA" id="ARBA00022692"/>
    </source>
</evidence>
<keyword evidence="8" id="KW-0732">Signal</keyword>
<dbReference type="SMART" id="SM00254">
    <property type="entry name" value="ShKT"/>
    <property type="match status" value="1"/>
</dbReference>
<evidence type="ECO:0000256" key="5">
    <source>
        <dbReference type="ARBA" id="ARBA00022989"/>
    </source>
</evidence>
<dbReference type="Pfam" id="PF23452">
    <property type="entry name" value="HPAT"/>
    <property type="match status" value="1"/>
</dbReference>
<feature type="signal peptide" evidence="8">
    <location>
        <begin position="1"/>
        <end position="26"/>
    </location>
</feature>
<gene>
    <name evidence="10" type="ORF">WJX81_005349</name>
</gene>
<reference evidence="10 11" key="1">
    <citation type="journal article" date="2024" name="Nat. Commun.">
        <title>Phylogenomics reveals the evolutionary origins of lichenization in chlorophyte algae.</title>
        <authorList>
            <person name="Puginier C."/>
            <person name="Libourel C."/>
            <person name="Otte J."/>
            <person name="Skaloud P."/>
            <person name="Haon M."/>
            <person name="Grisel S."/>
            <person name="Petersen M."/>
            <person name="Berrin J.G."/>
            <person name="Delaux P.M."/>
            <person name="Dal Grande F."/>
            <person name="Keller J."/>
        </authorList>
    </citation>
    <scope>NUCLEOTIDE SEQUENCE [LARGE SCALE GENOMIC DNA]</scope>
    <source>
        <strain evidence="10 11">SAG 245.80</strain>
    </source>
</reference>
<feature type="region of interest" description="Disordered" evidence="7">
    <location>
        <begin position="505"/>
        <end position="574"/>
    </location>
</feature>
<evidence type="ECO:0000256" key="6">
    <source>
        <dbReference type="ARBA" id="ARBA00023136"/>
    </source>
</evidence>
<keyword evidence="2" id="KW-0328">Glycosyltransferase</keyword>
<dbReference type="InterPro" id="IPR044845">
    <property type="entry name" value="HPAT/SRGT1-like"/>
</dbReference>
<organism evidence="10 11">
    <name type="scientific">Elliptochloris bilobata</name>
    <dbReference type="NCBI Taxonomy" id="381761"/>
    <lineage>
        <taxon>Eukaryota</taxon>
        <taxon>Viridiplantae</taxon>
        <taxon>Chlorophyta</taxon>
        <taxon>core chlorophytes</taxon>
        <taxon>Trebouxiophyceae</taxon>
        <taxon>Trebouxiophyceae incertae sedis</taxon>
        <taxon>Elliptochloris clade</taxon>
        <taxon>Elliptochloris</taxon>
    </lineage>
</organism>
<keyword evidence="5" id="KW-1133">Transmembrane helix</keyword>
<dbReference type="PANTHER" id="PTHR31485">
    <property type="entry name" value="PEPTIDYL SERINE ALPHA-GALACTOSYLTRANSFERASE"/>
    <property type="match status" value="1"/>
</dbReference>
<keyword evidence="4" id="KW-0812">Transmembrane</keyword>
<keyword evidence="6" id="KW-0472">Membrane</keyword>
<sequence>MGRESLWRLATALAAAVALRPHGASGAASVHTVFTTECRPYFTWQSLGFMFSHRKAGQAGNVTRLMSCDQAELAAWRDDGISTHVAPSWSVHPRTGDNYPGINKPVAVLDWLEKAQPQEEFILILDADMIMRRPFEPARLGVRHGWAVSGFYGYLKGVSNELALRHVPHVAPRRDTLAGPLGRRGDQVGGFAMMRTEDLRRVAPLWLNFSEAVREDPEAWRHSGDIFAKKAGDKPWIAEMYGYSFAAAAAGVWHQVDHTAMLYPSYKPYTAADSPNVLHYGLLFEVEGTGFKFDKHWYQSFDGLACPPWERDRFGRPTGGLFPHPPNPLMLTTQGEERLRDLLSLEVVATLNEALCARHLAACPPSDTLAQECSRAASIAEAIARDISDLAAAAASKADCQDEDARCDGWAARGECGMNPGFMHRTCRVACGLCRSGSSGQTVLGEGGVAKLEPQDAAAALAAAAARLEARLQRACYANSALTMSQVRECLVAAAQARADALRDPLAPAAKRSRSPMQSMRGSGSPLVETRAPGDAGLVDPSRAARASSSRRLRQRVAEEGFGQRSPQPPADPASPGLLARLLFTWAGRGVLVLGQTLNRGACAGFTSYFRNNPACVADATTFRAAVVAGPPPSAACCGNAVDFVTSSCACDPAIAEQSDAGQVSCVVRATIASAVCNPMAALSNPCAL</sequence>
<dbReference type="GO" id="GO:0016020">
    <property type="term" value="C:membrane"/>
    <property type="evidence" value="ECO:0007669"/>
    <property type="project" value="UniProtKB-SubCell"/>
</dbReference>
<dbReference type="Proteomes" id="UP001445335">
    <property type="component" value="Unassembled WGS sequence"/>
</dbReference>
<keyword evidence="11" id="KW-1185">Reference proteome</keyword>
<evidence type="ECO:0000313" key="11">
    <source>
        <dbReference type="Proteomes" id="UP001445335"/>
    </source>
</evidence>
<evidence type="ECO:0000256" key="7">
    <source>
        <dbReference type="SAM" id="MobiDB-lite"/>
    </source>
</evidence>
<comment type="caution">
    <text evidence="10">The sequence shown here is derived from an EMBL/GenBank/DDBJ whole genome shotgun (WGS) entry which is preliminary data.</text>
</comment>
<feature type="domain" description="ShKT" evidence="9">
    <location>
        <begin position="400"/>
        <end position="434"/>
    </location>
</feature>
<accession>A0AAW1RX28</accession>
<dbReference type="AlphaFoldDB" id="A0AAW1RX28"/>
<dbReference type="GO" id="GO:0016757">
    <property type="term" value="F:glycosyltransferase activity"/>
    <property type="evidence" value="ECO:0007669"/>
    <property type="project" value="UniProtKB-KW"/>
</dbReference>
<dbReference type="PROSITE" id="PS51670">
    <property type="entry name" value="SHKT"/>
    <property type="match status" value="1"/>
</dbReference>
<evidence type="ECO:0000256" key="1">
    <source>
        <dbReference type="ARBA" id="ARBA00004167"/>
    </source>
</evidence>
<keyword evidence="3" id="KW-0808">Transferase</keyword>
<evidence type="ECO:0000256" key="2">
    <source>
        <dbReference type="ARBA" id="ARBA00022676"/>
    </source>
</evidence>
<evidence type="ECO:0000256" key="3">
    <source>
        <dbReference type="ARBA" id="ARBA00022679"/>
    </source>
</evidence>
<dbReference type="InterPro" id="IPR056508">
    <property type="entry name" value="HPAT-like"/>
</dbReference>
<evidence type="ECO:0000259" key="9">
    <source>
        <dbReference type="PROSITE" id="PS51670"/>
    </source>
</evidence>
<comment type="subcellular location">
    <subcellularLocation>
        <location evidence="1">Membrane</location>
        <topology evidence="1">Single-pass membrane protein</topology>
    </subcellularLocation>
</comment>
<dbReference type="Pfam" id="PF01549">
    <property type="entry name" value="ShK"/>
    <property type="match status" value="1"/>
</dbReference>
<dbReference type="InterPro" id="IPR003582">
    <property type="entry name" value="ShKT_dom"/>
</dbReference>
<name>A0AAW1RX28_9CHLO</name>
<evidence type="ECO:0000256" key="8">
    <source>
        <dbReference type="SAM" id="SignalP"/>
    </source>
</evidence>
<evidence type="ECO:0000313" key="10">
    <source>
        <dbReference type="EMBL" id="KAK9838162.1"/>
    </source>
</evidence>
<proteinExistence type="predicted"/>
<feature type="chain" id="PRO_5043676914" description="ShKT domain-containing protein" evidence="8">
    <location>
        <begin position="27"/>
        <end position="689"/>
    </location>
</feature>